<dbReference type="EMBL" id="JACIJI010000010">
    <property type="protein sequence ID" value="MBB5720203.1"/>
    <property type="molecule type" value="Genomic_DNA"/>
</dbReference>
<name>A0A840Z2T7_9SPHN</name>
<keyword evidence="2" id="KW-1185">Reference proteome</keyword>
<sequence>MVDRVRPHCRARASRVSTERARHHFGLIAKRQVQSVPGPRFADRSRLMRVSILLEMVTCCACAGEARAMPCCRKGPILLLRMNAFR</sequence>
<dbReference type="Proteomes" id="UP000554342">
    <property type="component" value="Unassembled WGS sequence"/>
</dbReference>
<proteinExistence type="predicted"/>
<organism evidence="1 2">
    <name type="scientific">Stakelama sediminis</name>
    <dbReference type="NCBI Taxonomy" id="463200"/>
    <lineage>
        <taxon>Bacteria</taxon>
        <taxon>Pseudomonadati</taxon>
        <taxon>Pseudomonadota</taxon>
        <taxon>Alphaproteobacteria</taxon>
        <taxon>Sphingomonadales</taxon>
        <taxon>Sphingomonadaceae</taxon>
        <taxon>Stakelama</taxon>
    </lineage>
</organism>
<evidence type="ECO:0000313" key="2">
    <source>
        <dbReference type="Proteomes" id="UP000554342"/>
    </source>
</evidence>
<comment type="caution">
    <text evidence="1">The sequence shown here is derived from an EMBL/GenBank/DDBJ whole genome shotgun (WGS) entry which is preliminary data.</text>
</comment>
<protein>
    <submittedName>
        <fullName evidence="1">Uncharacterized protein</fullName>
    </submittedName>
</protein>
<evidence type="ECO:0000313" key="1">
    <source>
        <dbReference type="EMBL" id="MBB5720203.1"/>
    </source>
</evidence>
<dbReference type="AlphaFoldDB" id="A0A840Z2T7"/>
<reference evidence="1 2" key="1">
    <citation type="submission" date="2020-08" db="EMBL/GenBank/DDBJ databases">
        <title>Genomic Encyclopedia of Type Strains, Phase IV (KMG-IV): sequencing the most valuable type-strain genomes for metagenomic binning, comparative biology and taxonomic classification.</title>
        <authorList>
            <person name="Goeker M."/>
        </authorList>
    </citation>
    <scope>NUCLEOTIDE SEQUENCE [LARGE SCALE GENOMIC DNA]</scope>
    <source>
        <strain evidence="1 2">DSM 27203</strain>
    </source>
</reference>
<gene>
    <name evidence="1" type="ORF">FHR23_003166</name>
</gene>
<accession>A0A840Z2T7</accession>